<gene>
    <name evidence="3" type="ORF">GRI41_02245</name>
</gene>
<dbReference type="InterPro" id="IPR011041">
    <property type="entry name" value="Quinoprot_gluc/sorb_DH_b-prop"/>
</dbReference>
<evidence type="ECO:0000259" key="2">
    <source>
        <dbReference type="Pfam" id="PF07995"/>
    </source>
</evidence>
<feature type="signal peptide" evidence="1">
    <location>
        <begin position="1"/>
        <end position="25"/>
    </location>
</feature>
<comment type="caution">
    <text evidence="3">The sequence shown here is derived from an EMBL/GenBank/DDBJ whole genome shotgun (WGS) entry which is preliminary data.</text>
</comment>
<keyword evidence="4" id="KW-1185">Reference proteome</keyword>
<evidence type="ECO:0000313" key="4">
    <source>
        <dbReference type="Proteomes" id="UP000442714"/>
    </source>
</evidence>
<dbReference type="EMBL" id="WTYX01000001">
    <property type="protein sequence ID" value="MXO89633.1"/>
    <property type="molecule type" value="Genomic_DNA"/>
</dbReference>
<reference evidence="3 4" key="1">
    <citation type="submission" date="2019-12" db="EMBL/GenBank/DDBJ databases">
        <title>Genomic-based taxomic classification of the family Erythrobacteraceae.</title>
        <authorList>
            <person name="Xu L."/>
        </authorList>
    </citation>
    <scope>NUCLEOTIDE SEQUENCE [LARGE SCALE GENOMIC DNA]</scope>
    <source>
        <strain evidence="3 4">KCTC 52763</strain>
    </source>
</reference>
<dbReference type="Gene3D" id="2.120.10.30">
    <property type="entry name" value="TolB, C-terminal domain"/>
    <property type="match status" value="1"/>
</dbReference>
<accession>A0A844ZPG5</accession>
<sequence>MISKKSLVALTFSPAALFVASCSMAATVDSEAAPVATAEGAEVVGPFSVTEHGGYNEPWAAAVEPGTGNVFITEKSGTLKVFHVASGKISTVPGTPEVDYGGQGGFGDVAFAPDYETSKAIYLSWAEAGDGDTRGAVVGRGTVSCSGDVSCTIDDLTVIWRQSPKTDGRGHYGHRIVFSPDGELMFVASSDRQKMQPAQDNSNNVGTIVRLNLDGTPAAGNPMADEGGLTSEIWSYGHRNILGMDFDAAGNLWDMEHGPAGGDELNFVKAGANYGWPIVSDGNHYRGEKIPNNDTRPDLAQSAITWTPVIAPGDMMFYRGDLFEGWKGTALIAGLKSQGLVHVAVNGEEATENARYDFGARIRSVAEAADGAIWVLEDGEGGRLLRLTPAS</sequence>
<feature type="domain" description="Glucose/Sorbosone dehydrogenase" evidence="2">
    <location>
        <begin position="56"/>
        <end position="386"/>
    </location>
</feature>
<dbReference type="InterPro" id="IPR011042">
    <property type="entry name" value="6-blade_b-propeller_TolB-like"/>
</dbReference>
<dbReference type="PANTHER" id="PTHR19328">
    <property type="entry name" value="HEDGEHOG-INTERACTING PROTEIN"/>
    <property type="match status" value="1"/>
</dbReference>
<dbReference type="PANTHER" id="PTHR19328:SF75">
    <property type="entry name" value="ALDOSE SUGAR DEHYDROGENASE YLII"/>
    <property type="match status" value="1"/>
</dbReference>
<protein>
    <submittedName>
        <fullName evidence="3">PQQ-dependent sugar dehydrogenase</fullName>
    </submittedName>
</protein>
<dbReference type="InterPro" id="IPR012938">
    <property type="entry name" value="Glc/Sorbosone_DH"/>
</dbReference>
<dbReference type="AlphaFoldDB" id="A0A844ZPG5"/>
<dbReference type="Pfam" id="PF07995">
    <property type="entry name" value="GSDH"/>
    <property type="match status" value="1"/>
</dbReference>
<dbReference type="PROSITE" id="PS51257">
    <property type="entry name" value="PROKAR_LIPOPROTEIN"/>
    <property type="match status" value="1"/>
</dbReference>
<evidence type="ECO:0000256" key="1">
    <source>
        <dbReference type="SAM" id="SignalP"/>
    </source>
</evidence>
<dbReference type="Proteomes" id="UP000442714">
    <property type="component" value="Unassembled WGS sequence"/>
</dbReference>
<keyword evidence="1" id="KW-0732">Signal</keyword>
<dbReference type="SUPFAM" id="SSF50952">
    <property type="entry name" value="Soluble quinoprotein glucose dehydrogenase"/>
    <property type="match status" value="1"/>
</dbReference>
<dbReference type="OrthoDB" id="9770043at2"/>
<organism evidence="3 4">
    <name type="scientific">Pontixanthobacter aquaemixtae</name>
    <dbReference type="NCBI Taxonomy" id="1958940"/>
    <lineage>
        <taxon>Bacteria</taxon>
        <taxon>Pseudomonadati</taxon>
        <taxon>Pseudomonadota</taxon>
        <taxon>Alphaproteobacteria</taxon>
        <taxon>Sphingomonadales</taxon>
        <taxon>Erythrobacteraceae</taxon>
        <taxon>Pontixanthobacter</taxon>
    </lineage>
</organism>
<proteinExistence type="predicted"/>
<name>A0A844ZPG5_9SPHN</name>
<feature type="chain" id="PRO_5032904723" evidence="1">
    <location>
        <begin position="26"/>
        <end position="391"/>
    </location>
</feature>
<evidence type="ECO:0000313" key="3">
    <source>
        <dbReference type="EMBL" id="MXO89633.1"/>
    </source>
</evidence>